<reference evidence="1" key="2">
    <citation type="journal article" date="2015" name="Data Brief">
        <title>Shoot transcriptome of the giant reed, Arundo donax.</title>
        <authorList>
            <person name="Barrero R.A."/>
            <person name="Guerrero F.D."/>
            <person name="Moolhuijzen P."/>
            <person name="Goolsby J.A."/>
            <person name="Tidwell J."/>
            <person name="Bellgard S.E."/>
            <person name="Bellgard M.I."/>
        </authorList>
    </citation>
    <scope>NUCLEOTIDE SEQUENCE</scope>
    <source>
        <tissue evidence="1">Shoot tissue taken approximately 20 cm above the soil surface</tissue>
    </source>
</reference>
<protein>
    <submittedName>
        <fullName evidence="1">Uncharacterized protein</fullName>
    </submittedName>
</protein>
<dbReference type="AlphaFoldDB" id="A0A0A9UDC8"/>
<name>A0A0A9UDC8_ARUDO</name>
<dbReference type="EMBL" id="GBRH01212798">
    <property type="protein sequence ID" value="JAD85097.1"/>
    <property type="molecule type" value="Transcribed_RNA"/>
</dbReference>
<accession>A0A0A9UDC8</accession>
<proteinExistence type="predicted"/>
<evidence type="ECO:0000313" key="1">
    <source>
        <dbReference type="EMBL" id="JAD85097.1"/>
    </source>
</evidence>
<sequence length="59" mass="5725">MTSSPASPTPAPSSWTTSTARSTVTSDAAFLSSSSASDAAALGVTISSELSIESSLAST</sequence>
<reference evidence="1" key="1">
    <citation type="submission" date="2014-09" db="EMBL/GenBank/DDBJ databases">
        <authorList>
            <person name="Magalhaes I.L.F."/>
            <person name="Oliveira U."/>
            <person name="Santos F.R."/>
            <person name="Vidigal T.H.D.A."/>
            <person name="Brescovit A.D."/>
            <person name="Santos A.J."/>
        </authorList>
    </citation>
    <scope>NUCLEOTIDE SEQUENCE</scope>
    <source>
        <tissue evidence="1">Shoot tissue taken approximately 20 cm above the soil surface</tissue>
    </source>
</reference>
<organism evidence="1">
    <name type="scientific">Arundo donax</name>
    <name type="common">Giant reed</name>
    <name type="synonym">Donax arundinaceus</name>
    <dbReference type="NCBI Taxonomy" id="35708"/>
    <lineage>
        <taxon>Eukaryota</taxon>
        <taxon>Viridiplantae</taxon>
        <taxon>Streptophyta</taxon>
        <taxon>Embryophyta</taxon>
        <taxon>Tracheophyta</taxon>
        <taxon>Spermatophyta</taxon>
        <taxon>Magnoliopsida</taxon>
        <taxon>Liliopsida</taxon>
        <taxon>Poales</taxon>
        <taxon>Poaceae</taxon>
        <taxon>PACMAD clade</taxon>
        <taxon>Arundinoideae</taxon>
        <taxon>Arundineae</taxon>
        <taxon>Arundo</taxon>
    </lineage>
</organism>